<feature type="domain" description="Anti-bacteriophage protein A/HamA C-terminal" evidence="1">
    <location>
        <begin position="273"/>
        <end position="535"/>
    </location>
</feature>
<dbReference type="Pfam" id="PF14130">
    <property type="entry name" value="Cap4_nuclease"/>
    <property type="match status" value="1"/>
</dbReference>
<evidence type="ECO:0000313" key="4">
    <source>
        <dbReference type="Proteomes" id="UP001518989"/>
    </source>
</evidence>
<evidence type="ECO:0000259" key="2">
    <source>
        <dbReference type="Pfam" id="PF14130"/>
    </source>
</evidence>
<comment type="caution">
    <text evidence="3">The sequence shown here is derived from an EMBL/GenBank/DDBJ whole genome shotgun (WGS) entry which is preliminary data.</text>
</comment>
<gene>
    <name evidence="3" type="ORF">IAI61_22575</name>
</gene>
<keyword evidence="4" id="KW-1185">Reference proteome</keyword>
<evidence type="ECO:0000313" key="3">
    <source>
        <dbReference type="EMBL" id="MBO1081817.1"/>
    </source>
</evidence>
<organism evidence="3 4">
    <name type="scientific">Roseomonas haemaphysalidis</name>
    <dbReference type="NCBI Taxonomy" id="2768162"/>
    <lineage>
        <taxon>Bacteria</taxon>
        <taxon>Pseudomonadati</taxon>
        <taxon>Pseudomonadota</taxon>
        <taxon>Alphaproteobacteria</taxon>
        <taxon>Acetobacterales</taxon>
        <taxon>Roseomonadaceae</taxon>
        <taxon>Roseomonas</taxon>
    </lineage>
</organism>
<sequence>MPDPLIGPTSSDAGGIAARRGFRVQDHVAARLALEMLQDPDIEQLECETADDIILRRRHEGEAVNEYIQVKTTEADKKWSITELSARDNSRKGSSVCEKSLLSDQFDGTAWFRFVTTRAVSTNLSPFLQPRSKRSGSAELDALVSSFRKRYPDVKSKSGLGLGEWAERMFWEVEGEERSLLARNINEMLRLAAGRGPTPAYQLMTDTYGTLVDKVRLMGDASTTSPREKVWTRAECIGWWEDRLRRMREAASSTVKVYQIASRSPFFSELARIDETSIRRALYAFDVEYDDGQWRRGELIEHLLDWLPEMTLPASTLAGINHLTARQLPAQALKALERHGVADIPQVVAAVMLHAILRHHFEAEPIACRIFFRVSGGVRATSAHIVQSADAEEIWLGRSKLITAATHREVVDEVLRELQTALSRDVLVEEREIIVQLREPHHLRADRLAPVLDAMAKTSDLLRVLRLPLLIAYDSATLSPGFAPDYVDHLRAEVDAEYTRIKSQLGSELERVEVAMFLVPIECADTLAVEFEKRLRRA</sequence>
<dbReference type="EMBL" id="JACTNG010000022">
    <property type="protein sequence ID" value="MBO1081817.1"/>
    <property type="molecule type" value="Genomic_DNA"/>
</dbReference>
<feature type="domain" description="CD-NTase associated protein 4-like DNA endonuclease" evidence="2">
    <location>
        <begin position="14"/>
        <end position="176"/>
    </location>
</feature>
<proteinExistence type="predicted"/>
<dbReference type="InterPro" id="IPR014976">
    <property type="entry name" value="AbpA_HamA_C"/>
</dbReference>
<dbReference type="InterPro" id="IPR025382">
    <property type="entry name" value="Cap4-like_endonuclease_dom"/>
</dbReference>
<reference evidence="3 4" key="1">
    <citation type="submission" date="2020-09" db="EMBL/GenBank/DDBJ databases">
        <title>Roseomonas.</title>
        <authorList>
            <person name="Zhu W."/>
        </authorList>
    </citation>
    <scope>NUCLEOTIDE SEQUENCE [LARGE SCALE GENOMIC DNA]</scope>
    <source>
        <strain evidence="3 4">573</strain>
    </source>
</reference>
<evidence type="ECO:0000259" key="1">
    <source>
        <dbReference type="Pfam" id="PF08878"/>
    </source>
</evidence>
<dbReference type="Proteomes" id="UP001518989">
    <property type="component" value="Unassembled WGS sequence"/>
</dbReference>
<dbReference type="RefSeq" id="WP_207420000.1">
    <property type="nucleotide sequence ID" value="NZ_CP061183.1"/>
</dbReference>
<dbReference type="Pfam" id="PF08878">
    <property type="entry name" value="HamA"/>
    <property type="match status" value="1"/>
</dbReference>
<accession>A0ABS3KWH3</accession>
<name>A0ABS3KWH3_9PROT</name>
<protein>
    <submittedName>
        <fullName evidence="3">DUF4297 domain-containing protein</fullName>
    </submittedName>
</protein>